<feature type="transmembrane region" description="Helical" evidence="1">
    <location>
        <begin position="21"/>
        <end position="41"/>
    </location>
</feature>
<keyword evidence="1" id="KW-0812">Transmembrane</keyword>
<gene>
    <name evidence="2" type="ORF">IFM89_033683</name>
</gene>
<keyword evidence="1" id="KW-0472">Membrane</keyword>
<dbReference type="PANTHER" id="PTHR34658:SF2">
    <property type="entry name" value="OS01G0151800 PROTEIN"/>
    <property type="match status" value="1"/>
</dbReference>
<keyword evidence="3" id="KW-1185">Reference proteome</keyword>
<protein>
    <submittedName>
        <fullName evidence="2">Uncharacterized protein</fullName>
    </submittedName>
</protein>
<dbReference type="PANTHER" id="PTHR34658">
    <property type="entry name" value="OS01G0151800 PROTEIN"/>
    <property type="match status" value="1"/>
</dbReference>
<reference evidence="2 3" key="1">
    <citation type="submission" date="2020-10" db="EMBL/GenBank/DDBJ databases">
        <title>The Coptis chinensis genome and diversification of protoberbering-type alkaloids.</title>
        <authorList>
            <person name="Wang B."/>
            <person name="Shu S."/>
            <person name="Song C."/>
            <person name="Liu Y."/>
        </authorList>
    </citation>
    <scope>NUCLEOTIDE SEQUENCE [LARGE SCALE GENOMIC DNA]</scope>
    <source>
        <strain evidence="2">HL-2020</strain>
        <tissue evidence="2">Leaf</tissue>
    </source>
</reference>
<comment type="caution">
    <text evidence="2">The sequence shown here is derived from an EMBL/GenBank/DDBJ whole genome shotgun (WGS) entry which is preliminary data.</text>
</comment>
<proteinExistence type="predicted"/>
<evidence type="ECO:0000256" key="1">
    <source>
        <dbReference type="SAM" id="Phobius"/>
    </source>
</evidence>
<dbReference type="AlphaFoldDB" id="A0A835HHE3"/>
<feature type="transmembrane region" description="Helical" evidence="1">
    <location>
        <begin position="92"/>
        <end position="116"/>
    </location>
</feature>
<evidence type="ECO:0000313" key="2">
    <source>
        <dbReference type="EMBL" id="KAF9599076.1"/>
    </source>
</evidence>
<sequence>MPFCILPSILRRITTTTDRPILLYTAMWSLMLTVTVAVASLSPEIAFVTTISPTSSFSQACKGNGYGRVPLDLPGEVFCFPIQLFRKSSIDFLIPSVFAALIVAGSACVVRAMGLLENRTG</sequence>
<dbReference type="OrthoDB" id="1921102at2759"/>
<name>A0A835HHE3_9MAGN</name>
<organism evidence="2 3">
    <name type="scientific">Coptis chinensis</name>
    <dbReference type="NCBI Taxonomy" id="261450"/>
    <lineage>
        <taxon>Eukaryota</taxon>
        <taxon>Viridiplantae</taxon>
        <taxon>Streptophyta</taxon>
        <taxon>Embryophyta</taxon>
        <taxon>Tracheophyta</taxon>
        <taxon>Spermatophyta</taxon>
        <taxon>Magnoliopsida</taxon>
        <taxon>Ranunculales</taxon>
        <taxon>Ranunculaceae</taxon>
        <taxon>Coptidoideae</taxon>
        <taxon>Coptis</taxon>
    </lineage>
</organism>
<evidence type="ECO:0000313" key="3">
    <source>
        <dbReference type="Proteomes" id="UP000631114"/>
    </source>
</evidence>
<accession>A0A835HHE3</accession>
<dbReference type="EMBL" id="JADFTS010000007">
    <property type="protein sequence ID" value="KAF9599076.1"/>
    <property type="molecule type" value="Genomic_DNA"/>
</dbReference>
<keyword evidence="1" id="KW-1133">Transmembrane helix</keyword>
<dbReference type="Proteomes" id="UP000631114">
    <property type="component" value="Unassembled WGS sequence"/>
</dbReference>